<dbReference type="HOGENOM" id="CLU_1250478_0_0_1"/>
<dbReference type="EMBL" id="KL198079">
    <property type="protein sequence ID" value="KDQ09333.1"/>
    <property type="molecule type" value="Genomic_DNA"/>
</dbReference>
<name>A0A067M0U4_BOTB1</name>
<keyword evidence="2" id="KW-1185">Reference proteome</keyword>
<reference evidence="2" key="1">
    <citation type="journal article" date="2014" name="Proc. Natl. Acad. Sci. U.S.A.">
        <title>Extensive sampling of basidiomycete genomes demonstrates inadequacy of the white-rot/brown-rot paradigm for wood decay fungi.</title>
        <authorList>
            <person name="Riley R."/>
            <person name="Salamov A.A."/>
            <person name="Brown D.W."/>
            <person name="Nagy L.G."/>
            <person name="Floudas D."/>
            <person name="Held B.W."/>
            <person name="Levasseur A."/>
            <person name="Lombard V."/>
            <person name="Morin E."/>
            <person name="Otillar R."/>
            <person name="Lindquist E.A."/>
            <person name="Sun H."/>
            <person name="LaButti K.M."/>
            <person name="Schmutz J."/>
            <person name="Jabbour D."/>
            <person name="Luo H."/>
            <person name="Baker S.E."/>
            <person name="Pisabarro A.G."/>
            <person name="Walton J.D."/>
            <person name="Blanchette R.A."/>
            <person name="Henrissat B."/>
            <person name="Martin F."/>
            <person name="Cullen D."/>
            <person name="Hibbett D.S."/>
            <person name="Grigoriev I.V."/>
        </authorList>
    </citation>
    <scope>NUCLEOTIDE SEQUENCE [LARGE SCALE GENOMIC DNA]</scope>
    <source>
        <strain evidence="2">FD-172 SS1</strain>
    </source>
</reference>
<accession>A0A067M0U4</accession>
<evidence type="ECO:0000313" key="2">
    <source>
        <dbReference type="Proteomes" id="UP000027195"/>
    </source>
</evidence>
<dbReference type="Proteomes" id="UP000027195">
    <property type="component" value="Unassembled WGS sequence"/>
</dbReference>
<proteinExistence type="predicted"/>
<sequence>MGVFYAYAKNVNDDWRSRYLIVFASRSVADEWWRAVSESGTRFSNIIRRISPQFYTHDYDVACIADTIKDVRVAGSFLGKVFFTLLNDKDSRILSVIPEQNITDHISGNLFHIRSKSDPREFWYCPPDDDRVYASRKERTQFRIRLRREGSTDGTVMIGSDEICLSKPEGGNYICMGTDGCLVAAQRLDTFKFGDLEGGFECKRASKTIVKTNVGERWELV</sequence>
<dbReference type="InParanoid" id="A0A067M0U4"/>
<evidence type="ECO:0000313" key="1">
    <source>
        <dbReference type="EMBL" id="KDQ09333.1"/>
    </source>
</evidence>
<dbReference type="OrthoDB" id="5364171at2759"/>
<gene>
    <name evidence="1" type="ORF">BOTBODRAFT_117246</name>
</gene>
<dbReference type="AlphaFoldDB" id="A0A067M0U4"/>
<organism evidence="1 2">
    <name type="scientific">Botryobasidium botryosum (strain FD-172 SS1)</name>
    <dbReference type="NCBI Taxonomy" id="930990"/>
    <lineage>
        <taxon>Eukaryota</taxon>
        <taxon>Fungi</taxon>
        <taxon>Dikarya</taxon>
        <taxon>Basidiomycota</taxon>
        <taxon>Agaricomycotina</taxon>
        <taxon>Agaricomycetes</taxon>
        <taxon>Cantharellales</taxon>
        <taxon>Botryobasidiaceae</taxon>
        <taxon>Botryobasidium</taxon>
    </lineage>
</organism>
<protein>
    <submittedName>
        <fullName evidence="1">Uncharacterized protein</fullName>
    </submittedName>
</protein>